<reference evidence="3 4" key="1">
    <citation type="submission" date="2023-12" db="EMBL/GenBank/DDBJ databases">
        <title>Novel species of the genus Arcicella isolated from rivers.</title>
        <authorList>
            <person name="Lu H."/>
        </authorList>
    </citation>
    <scope>NUCLEOTIDE SEQUENCE [LARGE SCALE GENOMIC DNA]</scope>
    <source>
        <strain evidence="3 4">LMG 21963</strain>
    </source>
</reference>
<keyword evidence="1" id="KW-0472">Membrane</keyword>
<dbReference type="EMBL" id="JAYFUL010000002">
    <property type="protein sequence ID" value="MEA5256574.1"/>
    <property type="molecule type" value="Genomic_DNA"/>
</dbReference>
<dbReference type="RefSeq" id="WP_323246371.1">
    <property type="nucleotide sequence ID" value="NZ_JAYFUL010000002.1"/>
</dbReference>
<comment type="caution">
    <text evidence="3">The sequence shown here is derived from an EMBL/GenBank/DDBJ whole genome shotgun (WGS) entry which is preliminary data.</text>
</comment>
<protein>
    <recommendedName>
        <fullName evidence="5">LPXTG-motif cell wall-anchored protein</fullName>
    </recommendedName>
</protein>
<accession>A0ABU5QIA2</accession>
<keyword evidence="4" id="KW-1185">Reference proteome</keyword>
<name>A0ABU5QIA2_9BACT</name>
<evidence type="ECO:0000256" key="2">
    <source>
        <dbReference type="SAM" id="SignalP"/>
    </source>
</evidence>
<dbReference type="Proteomes" id="UP001304671">
    <property type="component" value="Unassembled WGS sequence"/>
</dbReference>
<feature type="transmembrane region" description="Helical" evidence="1">
    <location>
        <begin position="178"/>
        <end position="196"/>
    </location>
</feature>
<keyword evidence="1" id="KW-0812">Transmembrane</keyword>
<feature type="signal peptide" evidence="2">
    <location>
        <begin position="1"/>
        <end position="19"/>
    </location>
</feature>
<evidence type="ECO:0008006" key="5">
    <source>
        <dbReference type="Google" id="ProtNLM"/>
    </source>
</evidence>
<proteinExistence type="predicted"/>
<sequence>MRKLILLSLFFLGSLLSFAHNPQISSVALVQSQGNKWHLIVSCSLGAYEIELKNNHPALALDRMNANEFQKMFIEHLIAKINITANKEYTGILKNAKVILGHQTDVNFEVEGLPEKLTNLQIEQSGFETLKDHYCILKVITLAKESQNFILEKNNDYSITLAYNNHVFTEKQGKKSNYWLLIFPILTVFAFIYFSIKKKTLDSVTT</sequence>
<gene>
    <name evidence="3" type="ORF">VB264_02190</name>
</gene>
<keyword evidence="1" id="KW-1133">Transmembrane helix</keyword>
<evidence type="ECO:0000313" key="3">
    <source>
        <dbReference type="EMBL" id="MEA5256574.1"/>
    </source>
</evidence>
<feature type="chain" id="PRO_5047455834" description="LPXTG-motif cell wall-anchored protein" evidence="2">
    <location>
        <begin position="20"/>
        <end position="206"/>
    </location>
</feature>
<organism evidence="3 4">
    <name type="scientific">Arcicella aquatica</name>
    <dbReference type="NCBI Taxonomy" id="217141"/>
    <lineage>
        <taxon>Bacteria</taxon>
        <taxon>Pseudomonadati</taxon>
        <taxon>Bacteroidota</taxon>
        <taxon>Cytophagia</taxon>
        <taxon>Cytophagales</taxon>
        <taxon>Flectobacillaceae</taxon>
        <taxon>Arcicella</taxon>
    </lineage>
</organism>
<evidence type="ECO:0000313" key="4">
    <source>
        <dbReference type="Proteomes" id="UP001304671"/>
    </source>
</evidence>
<evidence type="ECO:0000256" key="1">
    <source>
        <dbReference type="SAM" id="Phobius"/>
    </source>
</evidence>
<keyword evidence="2" id="KW-0732">Signal</keyword>